<feature type="region of interest" description="Disordered" evidence="2">
    <location>
        <begin position="163"/>
        <end position="210"/>
    </location>
</feature>
<evidence type="ECO:0000256" key="2">
    <source>
        <dbReference type="SAM" id="MobiDB-lite"/>
    </source>
</evidence>
<dbReference type="Proteomes" id="UP000001625">
    <property type="component" value="Chromosome"/>
</dbReference>
<feature type="transmembrane region" description="Helical" evidence="3">
    <location>
        <begin position="29"/>
        <end position="54"/>
    </location>
</feature>
<keyword evidence="5" id="KW-1185">Reference proteome</keyword>
<dbReference type="AlphaFoldDB" id="D5CPC7"/>
<sequence>MERDREHEAEEDDGSPSKADLLRAKLKVVAHYAMIGFAPFVSVVALVVGVIALTSNQSQADRAKLQELTARVDGLNASLSAIRNDLETLKLNSAREKNLHAEERKKLDEQDAKIIQSVTHLQVKLKVSPTLETQLREAASAPVAASSVAGAVSAPVAAPALPAAGKDQTATATKPAAPASNAKSKPEAAGKKESPQVKAMRDAIEKFNKQ</sequence>
<keyword evidence="1" id="KW-0175">Coiled coil</keyword>
<dbReference type="RefSeq" id="WP_013028966.1">
    <property type="nucleotide sequence ID" value="NC_013959.1"/>
</dbReference>
<proteinExistence type="predicted"/>
<feature type="coiled-coil region" evidence="1">
    <location>
        <begin position="65"/>
        <end position="92"/>
    </location>
</feature>
<evidence type="ECO:0000313" key="4">
    <source>
        <dbReference type="EMBL" id="ADE11068.1"/>
    </source>
</evidence>
<evidence type="ECO:0000313" key="5">
    <source>
        <dbReference type="Proteomes" id="UP000001625"/>
    </source>
</evidence>
<feature type="compositionally biased region" description="Basic and acidic residues" evidence="2">
    <location>
        <begin position="184"/>
        <end position="210"/>
    </location>
</feature>
<dbReference type="EMBL" id="CP001965">
    <property type="protein sequence ID" value="ADE11068.1"/>
    <property type="molecule type" value="Genomic_DNA"/>
</dbReference>
<protein>
    <submittedName>
        <fullName evidence="4">Uncharacterized protein</fullName>
    </submittedName>
</protein>
<feature type="compositionally biased region" description="Low complexity" evidence="2">
    <location>
        <begin position="163"/>
        <end position="183"/>
    </location>
</feature>
<evidence type="ECO:0000256" key="3">
    <source>
        <dbReference type="SAM" id="Phobius"/>
    </source>
</evidence>
<dbReference type="KEGG" id="slt:Slit_0829"/>
<keyword evidence="3" id="KW-0472">Membrane</keyword>
<gene>
    <name evidence="4" type="ordered locus">Slit_0829</name>
</gene>
<accession>D5CPC7</accession>
<dbReference type="HOGENOM" id="CLU_1309416_0_0_4"/>
<evidence type="ECO:0000256" key="1">
    <source>
        <dbReference type="SAM" id="Coils"/>
    </source>
</evidence>
<name>D5CPC7_SIDLE</name>
<keyword evidence="3" id="KW-0812">Transmembrane</keyword>
<keyword evidence="3" id="KW-1133">Transmembrane helix</keyword>
<reference evidence="4 5" key="1">
    <citation type="submission" date="2010-03" db="EMBL/GenBank/DDBJ databases">
        <title>Complete sequence of Sideroxydans lithotrophicus ES-1.</title>
        <authorList>
            <consortium name="US DOE Joint Genome Institute"/>
            <person name="Lucas S."/>
            <person name="Copeland A."/>
            <person name="Lapidus A."/>
            <person name="Cheng J.-F."/>
            <person name="Bruce D."/>
            <person name="Goodwin L."/>
            <person name="Pitluck S."/>
            <person name="Munk A.C."/>
            <person name="Detter J.C."/>
            <person name="Han C."/>
            <person name="Tapia R."/>
            <person name="Larimer F."/>
            <person name="Land M."/>
            <person name="Hauser L."/>
            <person name="Kyrpides N."/>
            <person name="Ivanova N."/>
            <person name="Emerson D."/>
            <person name="Woyke T."/>
        </authorList>
    </citation>
    <scope>NUCLEOTIDE SEQUENCE [LARGE SCALE GENOMIC DNA]</scope>
    <source>
        <strain evidence="4 5">ES-1</strain>
    </source>
</reference>
<organism evidence="4 5">
    <name type="scientific">Sideroxydans lithotrophicus (strain ES-1)</name>
    <dbReference type="NCBI Taxonomy" id="580332"/>
    <lineage>
        <taxon>Bacteria</taxon>
        <taxon>Pseudomonadati</taxon>
        <taxon>Pseudomonadota</taxon>
        <taxon>Betaproteobacteria</taxon>
        <taxon>Nitrosomonadales</taxon>
        <taxon>Gallionellaceae</taxon>
        <taxon>Sideroxydans</taxon>
    </lineage>
</organism>